<dbReference type="GO" id="GO:0042254">
    <property type="term" value="P:ribosome biogenesis"/>
    <property type="evidence" value="ECO:0007669"/>
    <property type="project" value="UniProtKB-ARBA"/>
</dbReference>
<dbReference type="SMART" id="SM00322">
    <property type="entry name" value="KH"/>
    <property type="match status" value="1"/>
</dbReference>
<evidence type="ECO:0000256" key="1">
    <source>
        <dbReference type="ARBA" id="ARBA00004604"/>
    </source>
</evidence>
<name>A0A4Z1SRG0_GIAMU</name>
<dbReference type="Pfam" id="PF17903">
    <property type="entry name" value="KH_KRR1_1st"/>
    <property type="match status" value="1"/>
</dbReference>
<feature type="domain" description="K Homology" evidence="5">
    <location>
        <begin position="122"/>
        <end position="189"/>
    </location>
</feature>
<dbReference type="AlphaFoldDB" id="A0A4Z1SRG0"/>
<evidence type="ECO:0000256" key="4">
    <source>
        <dbReference type="ARBA" id="ARBA00023242"/>
    </source>
</evidence>
<evidence type="ECO:0000313" key="7">
    <source>
        <dbReference type="Proteomes" id="UP000315496"/>
    </source>
</evidence>
<proteinExistence type="inferred from homology"/>
<reference evidence="6 7" key="1">
    <citation type="submission" date="2019-05" db="EMBL/GenBank/DDBJ databases">
        <title>The compact genome of Giardia muris reveals important steps in the evolution of intestinal protozoan parasites.</title>
        <authorList>
            <person name="Xu F."/>
            <person name="Jimenez-Gonzalez A."/>
            <person name="Einarsson E."/>
            <person name="Astvaldsson A."/>
            <person name="Peirasmaki D."/>
            <person name="Eckmann L."/>
            <person name="Andersson J.O."/>
            <person name="Svard S.G."/>
            <person name="Jerlstrom-Hultqvist J."/>
        </authorList>
    </citation>
    <scope>NUCLEOTIDE SEQUENCE [LARGE SCALE GENOMIC DNA]</scope>
    <source>
        <strain evidence="6 7">Roberts-Thomson</strain>
    </source>
</reference>
<evidence type="ECO:0000256" key="2">
    <source>
        <dbReference type="ARBA" id="ARBA00007515"/>
    </source>
</evidence>
<keyword evidence="7" id="KW-1185">Reference proteome</keyword>
<dbReference type="Gene3D" id="3.30.1370.10">
    <property type="entry name" value="K Homology domain, type 1"/>
    <property type="match status" value="2"/>
</dbReference>
<evidence type="ECO:0000256" key="3">
    <source>
        <dbReference type="ARBA" id="ARBA00022884"/>
    </source>
</evidence>
<dbReference type="InterPro" id="IPR004087">
    <property type="entry name" value="KH_dom"/>
</dbReference>
<evidence type="ECO:0000313" key="6">
    <source>
        <dbReference type="EMBL" id="TNJ28310.1"/>
    </source>
</evidence>
<dbReference type="CDD" id="cd22391">
    <property type="entry name" value="KH-I_PNO1_rpt1"/>
    <property type="match status" value="1"/>
</dbReference>
<dbReference type="GO" id="GO:0005730">
    <property type="term" value="C:nucleolus"/>
    <property type="evidence" value="ECO:0007669"/>
    <property type="project" value="UniProtKB-SubCell"/>
</dbReference>
<dbReference type="InterPro" id="IPR055212">
    <property type="entry name" value="KH-I_PNO1_first"/>
</dbReference>
<keyword evidence="4" id="KW-0539">Nucleus</keyword>
<comment type="caution">
    <text evidence="6">The sequence shown here is derived from an EMBL/GenBank/DDBJ whole genome shotgun (WGS) entry which is preliminary data.</text>
</comment>
<keyword evidence="3" id="KW-0694">RNA-binding</keyword>
<dbReference type="VEuPathDB" id="GiardiaDB:GMRT_11249"/>
<sequence length="211" mass="23342">MSITVSGSTRQQAVVAPRFVLETTEESNVQSMTRKVMVPSNRVAVLKRSWKEICTPIVTDLLLDVRYNISGRCVELRTNSKTRMPNAIDRANDFIHAITLGFEVQDAMAFLKMDNLYIDSFDITNVRLVLKDDNLSRAIGRIAGSGGKVKFTIENASKTRIVLADKTVHILGTTTGTRVAKDAICDLILGLSPNKVYQKLKLTAGRLATQE</sequence>
<dbReference type="EMBL" id="VDLU01000002">
    <property type="protein sequence ID" value="TNJ28310.1"/>
    <property type="molecule type" value="Genomic_DNA"/>
</dbReference>
<dbReference type="SUPFAM" id="SSF54791">
    <property type="entry name" value="Eukaryotic type KH-domain (KH-domain type I)"/>
    <property type="match status" value="1"/>
</dbReference>
<dbReference type="CDD" id="cd22392">
    <property type="entry name" value="KH-I_PNO1_rpt2"/>
    <property type="match status" value="1"/>
</dbReference>
<dbReference type="Proteomes" id="UP000315496">
    <property type="component" value="Chromosome 2"/>
</dbReference>
<evidence type="ECO:0000259" key="5">
    <source>
        <dbReference type="SMART" id="SM00322"/>
    </source>
</evidence>
<dbReference type="GO" id="GO:0003723">
    <property type="term" value="F:RNA binding"/>
    <property type="evidence" value="ECO:0007669"/>
    <property type="project" value="UniProtKB-KW"/>
</dbReference>
<dbReference type="InterPro" id="IPR055211">
    <property type="entry name" value="KH_PNO1_2nd"/>
</dbReference>
<comment type="similarity">
    <text evidence="2">Belongs to the PNO1 family.</text>
</comment>
<protein>
    <submittedName>
        <fullName evidence="6">Partner of Nob1</fullName>
    </submittedName>
</protein>
<dbReference type="InterPro" id="IPR041174">
    <property type="entry name" value="KRR1-like_KH1"/>
</dbReference>
<organism evidence="6 7">
    <name type="scientific">Giardia muris</name>
    <dbReference type="NCBI Taxonomy" id="5742"/>
    <lineage>
        <taxon>Eukaryota</taxon>
        <taxon>Metamonada</taxon>
        <taxon>Diplomonadida</taxon>
        <taxon>Hexamitidae</taxon>
        <taxon>Giardiinae</taxon>
        <taxon>Giardia</taxon>
    </lineage>
</organism>
<gene>
    <name evidence="6" type="ORF">GMRT_11249</name>
</gene>
<dbReference type="PANTHER" id="PTHR12826:SF13">
    <property type="entry name" value="RNA-BINDING PROTEIN PNO1"/>
    <property type="match status" value="1"/>
</dbReference>
<comment type="subcellular location">
    <subcellularLocation>
        <location evidence="1">Nucleus</location>
        <location evidence="1">Nucleolus</location>
    </subcellularLocation>
</comment>
<dbReference type="PANTHER" id="PTHR12826">
    <property type="entry name" value="RIBONUCLEASE Y"/>
    <property type="match status" value="1"/>
</dbReference>
<dbReference type="InterPro" id="IPR036612">
    <property type="entry name" value="KH_dom_type_1_sf"/>
</dbReference>
<dbReference type="OrthoDB" id="1932641at2759"/>
<dbReference type="Pfam" id="PF22891">
    <property type="entry name" value="KH_PNO1_2nd"/>
    <property type="match status" value="1"/>
</dbReference>
<accession>A0A4Z1SRG0</accession>